<keyword evidence="1" id="KW-0645">Protease</keyword>
<evidence type="ECO:0000313" key="7">
    <source>
        <dbReference type="Proteomes" id="UP000058446"/>
    </source>
</evidence>
<dbReference type="GO" id="GO:0070012">
    <property type="term" value="F:oligopeptidase activity"/>
    <property type="evidence" value="ECO:0007669"/>
    <property type="project" value="TreeGrafter"/>
</dbReference>
<name>A0A0K2GYL9_9CORY</name>
<dbReference type="GO" id="GO:0006508">
    <property type="term" value="P:proteolysis"/>
    <property type="evidence" value="ECO:0007669"/>
    <property type="project" value="UniProtKB-KW"/>
</dbReference>
<sequence length="712" mass="78920">MDNDFSESAHGPDAPSFLSTDALPAWLDEITGEKALEWARNRSDQTVVKLDSLADASRDRKDLEQRIRAALDTDSRIAYPVRRGEFLYNFWRDGAHPKGLWRRTSLDSYLAGESDPAETEWETVIDVDALAQAEGENWVWKGTVCRYPDYDRALILLSRGGADATVVREFDLSTCEFVTGQDAFYLPEAKSDVCWVGRDEILIGTDLGPGSLTDSGYPRQVRRWVRGQAVEDSEVIFSGHSDDVAVGGWFDSTEGFERLFVERAQDFYNSQKFVATERPGKLANQFGGSFSLQILEVPEDCRTSVHRQWLVLMPRTDFAGIPAGGVAVADLEGWLAGERDVEVVFTPGAHTSFQSLAWTENYLVLTLLDDVATRLTALRKGSWETVEMFGELPGQSTVSVIGTSSTRDDEIWLVSTSALEPATLWYGQAGQRLQPVRQAPALFDSAGMETRQHWATSADGTKIPYRITGRFDTGDQARPTLVHAYGGFEVSLVPQYSPARGLAWLERGGHFVEANLRGGGEFGPAWHSSVAKTQRMRVYEDHQAVLRDIVARGYCTTEQLAVRGGSNGGLLTAVCLTLYPELVGAVVSQVPLADMLRYHRLSAGASWMAEYGNPDDPVERAAIEQYSPVQRVVRREQRAYPPALVTTSTRDDRVHPAHARSLAWLLEEAGQDVDYYENTEGGHAGAADNGQVAFVESLISMWLWEKLAERAE</sequence>
<evidence type="ECO:0000256" key="3">
    <source>
        <dbReference type="ARBA" id="ARBA00022825"/>
    </source>
</evidence>
<evidence type="ECO:0000256" key="2">
    <source>
        <dbReference type="ARBA" id="ARBA00022801"/>
    </source>
</evidence>
<evidence type="ECO:0000259" key="5">
    <source>
        <dbReference type="Pfam" id="PF02897"/>
    </source>
</evidence>
<keyword evidence="3" id="KW-0720">Serine protease</keyword>
<dbReference type="OrthoDB" id="9801421at2"/>
<dbReference type="Gene3D" id="3.40.50.1820">
    <property type="entry name" value="alpha/beta hydrolase"/>
    <property type="match status" value="1"/>
</dbReference>
<dbReference type="PANTHER" id="PTHR42881">
    <property type="entry name" value="PROLYL ENDOPEPTIDASE"/>
    <property type="match status" value="1"/>
</dbReference>
<evidence type="ECO:0000259" key="4">
    <source>
        <dbReference type="Pfam" id="PF00326"/>
    </source>
</evidence>
<organism evidence="6 7">
    <name type="scientific">Corynebacterium lactis RW2-5</name>
    <dbReference type="NCBI Taxonomy" id="1408189"/>
    <lineage>
        <taxon>Bacteria</taxon>
        <taxon>Bacillati</taxon>
        <taxon>Actinomycetota</taxon>
        <taxon>Actinomycetes</taxon>
        <taxon>Mycobacteriales</taxon>
        <taxon>Corynebacteriaceae</taxon>
        <taxon>Corynebacterium</taxon>
    </lineage>
</organism>
<evidence type="ECO:0000313" key="6">
    <source>
        <dbReference type="EMBL" id="ALA66576.1"/>
    </source>
</evidence>
<reference evidence="6 7" key="1">
    <citation type="submission" date="2013-10" db="EMBL/GenBank/DDBJ databases">
        <title>Complete genome sequence of Corynebacterium lactis DSM 45799(T), isolated from raw cow milk.</title>
        <authorList>
            <person name="Ruckert C."/>
            <person name="Albersmeier A."/>
            <person name="Lipski A."/>
            <person name="Kalinowski J."/>
        </authorList>
    </citation>
    <scope>NUCLEOTIDE SEQUENCE [LARGE SCALE GENOMIC DNA]</scope>
    <source>
        <strain evidence="6 7">RW2-5</strain>
    </source>
</reference>
<dbReference type="PATRIC" id="fig|1408189.4.peg.240"/>
<gene>
    <name evidence="6" type="ORF">CLAC_01210</name>
</gene>
<dbReference type="InterPro" id="IPR002470">
    <property type="entry name" value="Peptidase_S9A"/>
</dbReference>
<feature type="domain" description="Peptidase S9A N-terminal" evidence="5">
    <location>
        <begin position="25"/>
        <end position="426"/>
    </location>
</feature>
<dbReference type="RefSeq" id="WP_082312965.1">
    <property type="nucleotide sequence ID" value="NZ_CP006841.1"/>
</dbReference>
<accession>A0A0K2GYL9</accession>
<dbReference type="Proteomes" id="UP000058446">
    <property type="component" value="Chromosome"/>
</dbReference>
<dbReference type="InterPro" id="IPR051167">
    <property type="entry name" value="Prolyl_oligopep/macrocyclase"/>
</dbReference>
<dbReference type="SUPFAM" id="SSF50993">
    <property type="entry name" value="Peptidase/esterase 'gauge' domain"/>
    <property type="match status" value="1"/>
</dbReference>
<dbReference type="Gene3D" id="2.130.10.120">
    <property type="entry name" value="Prolyl oligopeptidase, N-terminal domain"/>
    <property type="match status" value="1"/>
</dbReference>
<dbReference type="Pfam" id="PF00326">
    <property type="entry name" value="Peptidase_S9"/>
    <property type="match status" value="1"/>
</dbReference>
<proteinExistence type="predicted"/>
<protein>
    <submittedName>
        <fullName evidence="6">Prolyl oligopeptidase</fullName>
    </submittedName>
</protein>
<dbReference type="EMBL" id="CP006841">
    <property type="protein sequence ID" value="ALA66576.1"/>
    <property type="molecule type" value="Genomic_DNA"/>
</dbReference>
<keyword evidence="7" id="KW-1185">Reference proteome</keyword>
<dbReference type="KEGG" id="clw:CLAC_01210"/>
<dbReference type="InterPro" id="IPR023302">
    <property type="entry name" value="Pept_S9A_N"/>
</dbReference>
<dbReference type="SUPFAM" id="SSF53474">
    <property type="entry name" value="alpha/beta-Hydrolases"/>
    <property type="match status" value="1"/>
</dbReference>
<dbReference type="InterPro" id="IPR001375">
    <property type="entry name" value="Peptidase_S9_cat"/>
</dbReference>
<dbReference type="InterPro" id="IPR029058">
    <property type="entry name" value="AB_hydrolase_fold"/>
</dbReference>
<dbReference type="PANTHER" id="PTHR42881:SF13">
    <property type="entry name" value="PROLYL ENDOPEPTIDASE"/>
    <property type="match status" value="1"/>
</dbReference>
<keyword evidence="2" id="KW-0378">Hydrolase</keyword>
<dbReference type="Pfam" id="PF02897">
    <property type="entry name" value="Peptidase_S9_N"/>
    <property type="match status" value="1"/>
</dbReference>
<dbReference type="GO" id="GO:0004252">
    <property type="term" value="F:serine-type endopeptidase activity"/>
    <property type="evidence" value="ECO:0007669"/>
    <property type="project" value="InterPro"/>
</dbReference>
<dbReference type="GO" id="GO:0005829">
    <property type="term" value="C:cytosol"/>
    <property type="evidence" value="ECO:0007669"/>
    <property type="project" value="TreeGrafter"/>
</dbReference>
<dbReference type="AlphaFoldDB" id="A0A0K2GYL9"/>
<evidence type="ECO:0000256" key="1">
    <source>
        <dbReference type="ARBA" id="ARBA00022670"/>
    </source>
</evidence>
<dbReference type="PRINTS" id="PR00862">
    <property type="entry name" value="PROLIGOPTASE"/>
</dbReference>
<dbReference type="STRING" id="1408189.CLAC_01210"/>
<feature type="domain" description="Peptidase S9 prolyl oligopeptidase catalytic" evidence="4">
    <location>
        <begin position="502"/>
        <end position="707"/>
    </location>
</feature>